<gene>
    <name evidence="1" type="ORF">CLUMA_CG005147</name>
</gene>
<organism evidence="1 2">
    <name type="scientific">Clunio marinus</name>
    <dbReference type="NCBI Taxonomy" id="568069"/>
    <lineage>
        <taxon>Eukaryota</taxon>
        <taxon>Metazoa</taxon>
        <taxon>Ecdysozoa</taxon>
        <taxon>Arthropoda</taxon>
        <taxon>Hexapoda</taxon>
        <taxon>Insecta</taxon>
        <taxon>Pterygota</taxon>
        <taxon>Neoptera</taxon>
        <taxon>Endopterygota</taxon>
        <taxon>Diptera</taxon>
        <taxon>Nematocera</taxon>
        <taxon>Chironomoidea</taxon>
        <taxon>Chironomidae</taxon>
        <taxon>Clunio</taxon>
    </lineage>
</organism>
<accession>A0A1J1HTT2</accession>
<evidence type="ECO:0000313" key="2">
    <source>
        <dbReference type="Proteomes" id="UP000183832"/>
    </source>
</evidence>
<name>A0A1J1HTT2_9DIPT</name>
<keyword evidence="2" id="KW-1185">Reference proteome</keyword>
<sequence>MQDEVMKKYPEENVHSQQVVSRFQLRLTNSKVETLNKRLKNDRFLKSVCCVHGFVHKQKYGYFIEQTVLWSFCFYSLDLEEKIVQFSAKSLTQQILTSSLQFSQVTNPFNLLHQPPPAQLIDRLTSGHPSTRTIVAKNRCLVPCLSNHSDLSSESFKLILHRSFKHYPRDMYDKLDNKRKPSQHEKSKFDMKFLNFEIAISWSTFEFPRVNLPRGSNKNSVLKGEIQKNHDLRVSISNDKQSPLKL</sequence>
<dbReference type="AlphaFoldDB" id="A0A1J1HTT2"/>
<protein>
    <submittedName>
        <fullName evidence="1">CLUMA_CG005147, isoform A</fullName>
    </submittedName>
</protein>
<proteinExistence type="predicted"/>
<reference evidence="1 2" key="1">
    <citation type="submission" date="2015-04" db="EMBL/GenBank/DDBJ databases">
        <authorList>
            <person name="Syromyatnikov M.Y."/>
            <person name="Popov V.N."/>
        </authorList>
    </citation>
    <scope>NUCLEOTIDE SEQUENCE [LARGE SCALE GENOMIC DNA]</scope>
</reference>
<evidence type="ECO:0000313" key="1">
    <source>
        <dbReference type="EMBL" id="CRK91480.1"/>
    </source>
</evidence>
<dbReference type="EMBL" id="CVRI01000021">
    <property type="protein sequence ID" value="CRK91480.1"/>
    <property type="molecule type" value="Genomic_DNA"/>
</dbReference>
<dbReference type="Proteomes" id="UP000183832">
    <property type="component" value="Unassembled WGS sequence"/>
</dbReference>